<evidence type="ECO:0000256" key="6">
    <source>
        <dbReference type="SAM" id="Phobius"/>
    </source>
</evidence>
<dbReference type="PANTHER" id="PTHR43826">
    <property type="entry name" value="GLUCOSE-6-PHOSPHATE EXCHANGER SLC37A4"/>
    <property type="match status" value="1"/>
</dbReference>
<dbReference type="InterPro" id="IPR020846">
    <property type="entry name" value="MFS_dom"/>
</dbReference>
<evidence type="ECO:0000256" key="2">
    <source>
        <dbReference type="ARBA" id="ARBA00009598"/>
    </source>
</evidence>
<feature type="transmembrane region" description="Helical" evidence="6">
    <location>
        <begin position="141"/>
        <end position="163"/>
    </location>
</feature>
<feature type="transmembrane region" description="Helical" evidence="6">
    <location>
        <begin position="82"/>
        <end position="100"/>
    </location>
</feature>
<comment type="similarity">
    <text evidence="2">Belongs to the major facilitator superfamily. Organophosphate:Pi antiporter (OPA) (TC 2.A.1.4) family.</text>
</comment>
<dbReference type="InterPro" id="IPR000849">
    <property type="entry name" value="Sugar_P_transporter"/>
</dbReference>
<dbReference type="GO" id="GO:0035435">
    <property type="term" value="P:phosphate ion transmembrane transport"/>
    <property type="evidence" value="ECO:0007669"/>
    <property type="project" value="TreeGrafter"/>
</dbReference>
<dbReference type="OMA" id="RWFMGAG"/>
<dbReference type="KEGG" id="hmg:100204457"/>
<dbReference type="GO" id="GO:0061513">
    <property type="term" value="F:glucose 6-phosphate:phosphate antiporter activity"/>
    <property type="evidence" value="ECO:0007669"/>
    <property type="project" value="TreeGrafter"/>
</dbReference>
<dbReference type="InterPro" id="IPR036259">
    <property type="entry name" value="MFS_trans_sf"/>
</dbReference>
<feature type="transmembrane region" description="Helical" evidence="6">
    <location>
        <begin position="169"/>
        <end position="191"/>
    </location>
</feature>
<feature type="transmembrane region" description="Helical" evidence="6">
    <location>
        <begin position="328"/>
        <end position="354"/>
    </location>
</feature>
<evidence type="ECO:0000256" key="1">
    <source>
        <dbReference type="ARBA" id="ARBA00004127"/>
    </source>
</evidence>
<feature type="transmembrane region" description="Helical" evidence="6">
    <location>
        <begin position="230"/>
        <end position="248"/>
    </location>
</feature>
<dbReference type="SUPFAM" id="SSF103473">
    <property type="entry name" value="MFS general substrate transporter"/>
    <property type="match status" value="1"/>
</dbReference>
<dbReference type="EMBL" id="HAAD01005698">
    <property type="protein sequence ID" value="CDG71930.1"/>
    <property type="molecule type" value="mRNA"/>
</dbReference>
<evidence type="ECO:0000256" key="4">
    <source>
        <dbReference type="ARBA" id="ARBA00022989"/>
    </source>
</evidence>
<dbReference type="InterPro" id="IPR051337">
    <property type="entry name" value="OPA_Antiporter"/>
</dbReference>
<comment type="subcellular location">
    <subcellularLocation>
        <location evidence="1">Endomembrane system</location>
        <topology evidence="1">Multi-pass membrane protein</topology>
    </subcellularLocation>
</comment>
<keyword evidence="5 6" id="KW-0472">Membrane</keyword>
<feature type="transmembrane region" description="Helical" evidence="6">
    <location>
        <begin position="12"/>
        <end position="29"/>
    </location>
</feature>
<dbReference type="GO" id="GO:0005789">
    <property type="term" value="C:endoplasmic reticulum membrane"/>
    <property type="evidence" value="ECO:0007669"/>
    <property type="project" value="TreeGrafter"/>
</dbReference>
<feature type="transmembrane region" description="Helical" evidence="6">
    <location>
        <begin position="268"/>
        <end position="293"/>
    </location>
</feature>
<dbReference type="Gene3D" id="1.20.1250.20">
    <property type="entry name" value="MFS general substrate transporter like domains"/>
    <property type="match status" value="2"/>
</dbReference>
<sequence>MAFLNGDYRIQKKVMFINMFIGYFTYYIVRKSCTYSMSFMLNDKEISLTSFDFGMLASVQKLLYTFGQILFGALSDKYSPKLIFACGLFLCGFSNILFSLCYVKYSFIFCWAFNGFFQGCGWQSIAVLVKKWYSSEESGTVWSLLSTSMNISVSIIPLLVTFLAESFTWRLSFVLFGLTSCALSFVVYSCMIDDPVYVKKNVLLEHKNSTSVSKMANHGSSLRLLFKSEFFVLVAVSYFLWTFLKYTIEEWLHWYLITEKQFSNYQGSYQVMLFQLGGLISSLLSGVVSDQLINKFKASKSSPRLPVVIFCSMFVLLWLLVLQTSNNMVLLTLTSFFLGFSCFGPHTLFGLLVMENAPSGLSGTSHALASAISSAGGVLAGAPLSYLIDNFGWQIVFIVLAAVSIGVTSLLFVVVVRSPRKIHD</sequence>
<dbReference type="Pfam" id="PF07690">
    <property type="entry name" value="MFS_1"/>
    <property type="match status" value="1"/>
</dbReference>
<evidence type="ECO:0000256" key="3">
    <source>
        <dbReference type="ARBA" id="ARBA00022692"/>
    </source>
</evidence>
<proteinExistence type="evidence at transcript level"/>
<evidence type="ECO:0000313" key="8">
    <source>
        <dbReference type="EMBL" id="CDG71930.1"/>
    </source>
</evidence>
<evidence type="ECO:0000259" key="7">
    <source>
        <dbReference type="PROSITE" id="PS50850"/>
    </source>
</evidence>
<dbReference type="InterPro" id="IPR011701">
    <property type="entry name" value="MFS"/>
</dbReference>
<feature type="transmembrane region" description="Helical" evidence="6">
    <location>
        <begin position="106"/>
        <end position="129"/>
    </location>
</feature>
<feature type="transmembrane region" description="Helical" evidence="6">
    <location>
        <begin position="49"/>
        <end position="70"/>
    </location>
</feature>
<organism evidence="8">
    <name type="scientific">Hydra vulgaris</name>
    <name type="common">Hydra</name>
    <name type="synonym">Hydra attenuata</name>
    <dbReference type="NCBI Taxonomy" id="6087"/>
    <lineage>
        <taxon>Eukaryota</taxon>
        <taxon>Metazoa</taxon>
        <taxon>Cnidaria</taxon>
        <taxon>Hydrozoa</taxon>
        <taxon>Hydroidolina</taxon>
        <taxon>Anthoathecata</taxon>
        <taxon>Aplanulata</taxon>
        <taxon>Hydridae</taxon>
        <taxon>Hydra</taxon>
    </lineage>
</organism>
<gene>
    <name evidence="8" type="primary">SLC37A4</name>
</gene>
<name>T2MJ13_HYDVU</name>
<keyword evidence="3 6" id="KW-0812">Transmembrane</keyword>
<dbReference type="PIRSF" id="PIRSF002808">
    <property type="entry name" value="Hexose_phosphate_transp"/>
    <property type="match status" value="1"/>
</dbReference>
<accession>T2MJ13</accession>
<feature type="transmembrane region" description="Helical" evidence="6">
    <location>
        <begin position="366"/>
        <end position="388"/>
    </location>
</feature>
<dbReference type="PROSITE" id="PS50850">
    <property type="entry name" value="MFS"/>
    <property type="match status" value="1"/>
</dbReference>
<evidence type="ECO:0000256" key="5">
    <source>
        <dbReference type="ARBA" id="ARBA00023136"/>
    </source>
</evidence>
<dbReference type="PANTHER" id="PTHR43826:SF3">
    <property type="entry name" value="GLUCOSE-6-PHOSPHATE EXCHANGER SLC37A4"/>
    <property type="match status" value="1"/>
</dbReference>
<feature type="transmembrane region" description="Helical" evidence="6">
    <location>
        <begin position="394"/>
        <end position="416"/>
    </location>
</feature>
<protein>
    <submittedName>
        <fullName evidence="8">Glucose-6-phosphate translocase</fullName>
    </submittedName>
</protein>
<feature type="transmembrane region" description="Helical" evidence="6">
    <location>
        <begin position="305"/>
        <end position="322"/>
    </location>
</feature>
<feature type="domain" description="Major facilitator superfamily (MFS) profile" evidence="7">
    <location>
        <begin position="11"/>
        <end position="419"/>
    </location>
</feature>
<dbReference type="AlphaFoldDB" id="T2MJ13"/>
<keyword evidence="4 6" id="KW-1133">Transmembrane helix</keyword>
<dbReference type="OrthoDB" id="3639251at2759"/>
<reference evidence="8" key="1">
    <citation type="journal article" date="2013" name="Genome Biol. Evol.">
        <title>Punctuated emergences of genetic and phenotypic innovations in eumetazoan, bilaterian, euteleostome, and hominidae ancestors.</title>
        <authorList>
            <person name="Wenger Y."/>
            <person name="Galliot B."/>
        </authorList>
    </citation>
    <scope>NUCLEOTIDE SEQUENCE</scope>
    <source>
        <tissue evidence="8">Whole animals</tissue>
    </source>
</reference>